<dbReference type="SUPFAM" id="SSF46785">
    <property type="entry name" value="Winged helix' DNA-binding domain"/>
    <property type="match status" value="1"/>
</dbReference>
<keyword evidence="3" id="KW-0238">DNA-binding</keyword>
<dbReference type="Gene3D" id="1.10.10.10">
    <property type="entry name" value="Winged helix-like DNA-binding domain superfamily/Winged helix DNA-binding domain"/>
    <property type="match status" value="1"/>
</dbReference>
<dbReference type="AlphaFoldDB" id="A0A0F0M3B3"/>
<dbReference type="Gene3D" id="3.40.190.10">
    <property type="entry name" value="Periplasmic binding protein-like II"/>
    <property type="match status" value="2"/>
</dbReference>
<dbReference type="PANTHER" id="PTHR30346">
    <property type="entry name" value="TRANSCRIPTIONAL DUAL REGULATOR HCAR-RELATED"/>
    <property type="match status" value="1"/>
</dbReference>
<gene>
    <name evidence="6" type="primary">gltC</name>
    <name evidence="6" type="ORF">RR49_00256</name>
</gene>
<evidence type="ECO:0000256" key="3">
    <source>
        <dbReference type="ARBA" id="ARBA00023125"/>
    </source>
</evidence>
<dbReference type="Pfam" id="PF03466">
    <property type="entry name" value="LysR_substrate"/>
    <property type="match status" value="1"/>
</dbReference>
<comment type="caution">
    <text evidence="6">The sequence shown here is derived from an EMBL/GenBank/DDBJ whole genome shotgun (WGS) entry which is preliminary data.</text>
</comment>
<keyword evidence="7" id="KW-1185">Reference proteome</keyword>
<evidence type="ECO:0000313" key="6">
    <source>
        <dbReference type="EMBL" id="KJL42761.1"/>
    </source>
</evidence>
<dbReference type="InterPro" id="IPR036390">
    <property type="entry name" value="WH_DNA-bd_sf"/>
</dbReference>
<dbReference type="PANTHER" id="PTHR30346:SF29">
    <property type="entry name" value="LYSR SUBSTRATE-BINDING"/>
    <property type="match status" value="1"/>
</dbReference>
<dbReference type="InterPro" id="IPR005119">
    <property type="entry name" value="LysR_subst-bd"/>
</dbReference>
<keyword evidence="2" id="KW-0805">Transcription regulation</keyword>
<dbReference type="EMBL" id="JYIY01000046">
    <property type="protein sequence ID" value="KJL42761.1"/>
    <property type="molecule type" value="Genomic_DNA"/>
</dbReference>
<dbReference type="PATRIC" id="fig|400772.4.peg.283"/>
<proteinExistence type="inferred from homology"/>
<protein>
    <submittedName>
        <fullName evidence="6">HTH-type transcriptional regulator GltC</fullName>
    </submittedName>
</protein>
<dbReference type="GO" id="GO:0032993">
    <property type="term" value="C:protein-DNA complex"/>
    <property type="evidence" value="ECO:0007669"/>
    <property type="project" value="TreeGrafter"/>
</dbReference>
<keyword evidence="4" id="KW-0804">Transcription</keyword>
<feature type="domain" description="HTH lysR-type" evidence="5">
    <location>
        <begin position="5"/>
        <end position="62"/>
    </location>
</feature>
<accession>A0A0F0M3B3</accession>
<evidence type="ECO:0000256" key="2">
    <source>
        <dbReference type="ARBA" id="ARBA00023015"/>
    </source>
</evidence>
<dbReference type="Pfam" id="PF00126">
    <property type="entry name" value="HTH_1"/>
    <property type="match status" value="1"/>
</dbReference>
<sequence>MDAMFELRRLRMLHEFALRGTLAAVAEALSYSPSTISQQLDQLEKDAAVPLFVADGRRLRLTEHGELLAAYAERALDEDERVRGELEALRPGAAPVRVALMQTAALALLPDALALLAAREPDLRLEAAAVPPEEGLFELSARRFDLVVAEQYPGHTRAHRDGLTRRILGRDPIRLAVPRGERARGLRDLADRPWVLEPEGTAARQWAVQQCRAAGFEPDVRYALPDLTAHVGLVAAGRAVAMLPDLVWAGARPPVRTITLPDAPTREVFVATRAASGTRRRVGAVVDALADALTARTSAVAGGGRGGASA</sequence>
<evidence type="ECO:0000256" key="4">
    <source>
        <dbReference type="ARBA" id="ARBA00023163"/>
    </source>
</evidence>
<comment type="similarity">
    <text evidence="1">Belongs to the LysR transcriptional regulatory family.</text>
</comment>
<evidence type="ECO:0000313" key="7">
    <source>
        <dbReference type="Proteomes" id="UP000033451"/>
    </source>
</evidence>
<dbReference type="Proteomes" id="UP000033451">
    <property type="component" value="Unassembled WGS sequence"/>
</dbReference>
<dbReference type="SUPFAM" id="SSF53850">
    <property type="entry name" value="Periplasmic binding protein-like II"/>
    <property type="match status" value="1"/>
</dbReference>
<reference evidence="6 7" key="1">
    <citation type="submission" date="2015-02" db="EMBL/GenBank/DDBJ databases">
        <title>Draft genome sequences of ten Microbacterium spp. with emphasis on heavy metal contaminated environments.</title>
        <authorList>
            <person name="Corretto E."/>
        </authorList>
    </citation>
    <scope>NUCLEOTIDE SEQUENCE [LARGE SCALE GENOMIC DNA]</scope>
    <source>
        <strain evidence="6 7">DSM 18659</strain>
    </source>
</reference>
<dbReference type="PROSITE" id="PS50931">
    <property type="entry name" value="HTH_LYSR"/>
    <property type="match status" value="1"/>
</dbReference>
<evidence type="ECO:0000256" key="1">
    <source>
        <dbReference type="ARBA" id="ARBA00009437"/>
    </source>
</evidence>
<dbReference type="GO" id="GO:0003700">
    <property type="term" value="F:DNA-binding transcription factor activity"/>
    <property type="evidence" value="ECO:0007669"/>
    <property type="project" value="InterPro"/>
</dbReference>
<name>A0A0F0M3B3_9MICO</name>
<dbReference type="GO" id="GO:0003677">
    <property type="term" value="F:DNA binding"/>
    <property type="evidence" value="ECO:0007669"/>
    <property type="project" value="UniProtKB-KW"/>
</dbReference>
<dbReference type="InterPro" id="IPR000847">
    <property type="entry name" value="LysR_HTH_N"/>
</dbReference>
<evidence type="ECO:0000259" key="5">
    <source>
        <dbReference type="PROSITE" id="PS50931"/>
    </source>
</evidence>
<organism evidence="6 7">
    <name type="scientific">Microbacterium ginsengisoli</name>
    <dbReference type="NCBI Taxonomy" id="400772"/>
    <lineage>
        <taxon>Bacteria</taxon>
        <taxon>Bacillati</taxon>
        <taxon>Actinomycetota</taxon>
        <taxon>Actinomycetes</taxon>
        <taxon>Micrococcales</taxon>
        <taxon>Microbacteriaceae</taxon>
        <taxon>Microbacterium</taxon>
    </lineage>
</organism>
<dbReference type="InterPro" id="IPR036388">
    <property type="entry name" value="WH-like_DNA-bd_sf"/>
</dbReference>
<dbReference type="STRING" id="400772.RR49_00256"/>